<evidence type="ECO:0000256" key="1">
    <source>
        <dbReference type="SAM" id="SignalP"/>
    </source>
</evidence>
<dbReference type="AlphaFoldDB" id="A0A9I9E8M3"/>
<evidence type="ECO:0000313" key="2">
    <source>
        <dbReference type="EnsemblPlants" id="MELO3C030301.2.1"/>
    </source>
</evidence>
<organism evidence="2">
    <name type="scientific">Cucumis melo</name>
    <name type="common">Muskmelon</name>
    <dbReference type="NCBI Taxonomy" id="3656"/>
    <lineage>
        <taxon>Eukaryota</taxon>
        <taxon>Viridiplantae</taxon>
        <taxon>Streptophyta</taxon>
        <taxon>Embryophyta</taxon>
        <taxon>Tracheophyta</taxon>
        <taxon>Spermatophyta</taxon>
        <taxon>Magnoliopsida</taxon>
        <taxon>eudicotyledons</taxon>
        <taxon>Gunneridae</taxon>
        <taxon>Pentapetalae</taxon>
        <taxon>rosids</taxon>
        <taxon>fabids</taxon>
        <taxon>Cucurbitales</taxon>
        <taxon>Cucurbitaceae</taxon>
        <taxon>Benincaseae</taxon>
        <taxon>Cucumis</taxon>
    </lineage>
</organism>
<dbReference type="Gramene" id="MELO3C030301.2.1">
    <property type="protein sequence ID" value="MELO3C030301.2.1"/>
    <property type="gene ID" value="MELO3C030301.2"/>
</dbReference>
<dbReference type="EnsemblPlants" id="MELO3C030301.2.1">
    <property type="protein sequence ID" value="MELO3C030301.2.1"/>
    <property type="gene ID" value="MELO3C030301.2"/>
</dbReference>
<keyword evidence="1" id="KW-0732">Signal</keyword>
<feature type="chain" id="PRO_5039948356" evidence="1">
    <location>
        <begin position="16"/>
        <end position="103"/>
    </location>
</feature>
<protein>
    <submittedName>
        <fullName evidence="2">Uncharacterized protein</fullName>
    </submittedName>
</protein>
<sequence>MNLLFLFYVITQVKTIWKIGSRKRENTMDHQSKNAWVLIERRIYPEDISKPENENSWKFEFISNQLHTNMKHLNQFANRYKKDTNLDVTFSMMNNSHFPIENL</sequence>
<name>A0A9I9E8M3_CUCME</name>
<feature type="signal peptide" evidence="1">
    <location>
        <begin position="1"/>
        <end position="15"/>
    </location>
</feature>
<accession>A0A9I9E8M3</accession>
<reference evidence="2" key="1">
    <citation type="submission" date="2023-03" db="UniProtKB">
        <authorList>
            <consortium name="EnsemblPlants"/>
        </authorList>
    </citation>
    <scope>IDENTIFICATION</scope>
</reference>
<proteinExistence type="predicted"/>